<dbReference type="GO" id="GO:0008270">
    <property type="term" value="F:zinc ion binding"/>
    <property type="evidence" value="ECO:0007669"/>
    <property type="project" value="InterPro"/>
</dbReference>
<dbReference type="Proteomes" id="UP000323000">
    <property type="component" value="Chromosome 7"/>
</dbReference>
<gene>
    <name evidence="2" type="ORF">EZV62_016013</name>
</gene>
<proteinExistence type="predicted"/>
<accession>A0A5C7HN08</accession>
<sequence length="197" mass="23175">MKPLFKSQEIWDLVEYDYADPDENPAFARSQRIYLFCFSFDELMGSHEVRMKRSLEKNEEKAFRSGENMSNKNGVRCHYYNRIGHIEAKCWSKEKQQDRVRCHYCNRFGHVEANCLSKEKQANYTKEKQEKSKLFMAHVVDTYTPNDVWFLDSGCSNHVWYKINSYKVQVRLGDNNQLQVEGKGMVAVKTSNNGVKC</sequence>
<evidence type="ECO:0000313" key="2">
    <source>
        <dbReference type="EMBL" id="TXG58184.1"/>
    </source>
</evidence>
<name>A0A5C7HN08_9ROSI</name>
<dbReference type="InterPro" id="IPR036875">
    <property type="entry name" value="Znf_CCHC_sf"/>
</dbReference>
<feature type="domain" description="Retrovirus-related Pol polyprotein from transposon TNT 1-94-like beta-barrel" evidence="1">
    <location>
        <begin position="149"/>
        <end position="194"/>
    </location>
</feature>
<dbReference type="Gene3D" id="4.10.60.10">
    <property type="entry name" value="Zinc finger, CCHC-type"/>
    <property type="match status" value="1"/>
</dbReference>
<dbReference type="InterPro" id="IPR054722">
    <property type="entry name" value="PolX-like_BBD"/>
</dbReference>
<dbReference type="EMBL" id="VAHF01000007">
    <property type="protein sequence ID" value="TXG58184.1"/>
    <property type="molecule type" value="Genomic_DNA"/>
</dbReference>
<comment type="caution">
    <text evidence="2">The sequence shown here is derived from an EMBL/GenBank/DDBJ whole genome shotgun (WGS) entry which is preliminary data.</text>
</comment>
<reference evidence="3" key="1">
    <citation type="journal article" date="2019" name="Gigascience">
        <title>De novo genome assembly of the endangered Acer yangbiense, a plant species with extremely small populations endemic to Yunnan Province, China.</title>
        <authorList>
            <person name="Yang J."/>
            <person name="Wariss H.M."/>
            <person name="Tao L."/>
            <person name="Zhang R."/>
            <person name="Yun Q."/>
            <person name="Hollingsworth P."/>
            <person name="Dao Z."/>
            <person name="Luo G."/>
            <person name="Guo H."/>
            <person name="Ma Y."/>
            <person name="Sun W."/>
        </authorList>
    </citation>
    <scope>NUCLEOTIDE SEQUENCE [LARGE SCALE GENOMIC DNA]</scope>
    <source>
        <strain evidence="3">cv. Malutang</strain>
    </source>
</reference>
<organism evidence="2 3">
    <name type="scientific">Acer yangbiense</name>
    <dbReference type="NCBI Taxonomy" id="1000413"/>
    <lineage>
        <taxon>Eukaryota</taxon>
        <taxon>Viridiplantae</taxon>
        <taxon>Streptophyta</taxon>
        <taxon>Embryophyta</taxon>
        <taxon>Tracheophyta</taxon>
        <taxon>Spermatophyta</taxon>
        <taxon>Magnoliopsida</taxon>
        <taxon>eudicotyledons</taxon>
        <taxon>Gunneridae</taxon>
        <taxon>Pentapetalae</taxon>
        <taxon>rosids</taxon>
        <taxon>malvids</taxon>
        <taxon>Sapindales</taxon>
        <taxon>Sapindaceae</taxon>
        <taxon>Hippocastanoideae</taxon>
        <taxon>Acereae</taxon>
        <taxon>Acer</taxon>
    </lineage>
</organism>
<dbReference type="GO" id="GO:0003676">
    <property type="term" value="F:nucleic acid binding"/>
    <property type="evidence" value="ECO:0007669"/>
    <property type="project" value="InterPro"/>
</dbReference>
<dbReference type="OrthoDB" id="2013098at2759"/>
<evidence type="ECO:0000313" key="3">
    <source>
        <dbReference type="Proteomes" id="UP000323000"/>
    </source>
</evidence>
<dbReference type="SUPFAM" id="SSF57756">
    <property type="entry name" value="Retrovirus zinc finger-like domains"/>
    <property type="match status" value="1"/>
</dbReference>
<dbReference type="Pfam" id="PF22936">
    <property type="entry name" value="Pol_BBD"/>
    <property type="match status" value="1"/>
</dbReference>
<dbReference type="AlphaFoldDB" id="A0A5C7HN08"/>
<keyword evidence="3" id="KW-1185">Reference proteome</keyword>
<protein>
    <recommendedName>
        <fullName evidence="1">Retrovirus-related Pol polyprotein from transposon TNT 1-94-like beta-barrel domain-containing protein</fullName>
    </recommendedName>
</protein>
<evidence type="ECO:0000259" key="1">
    <source>
        <dbReference type="Pfam" id="PF22936"/>
    </source>
</evidence>